<evidence type="ECO:0000256" key="6">
    <source>
        <dbReference type="SAM" id="MobiDB-lite"/>
    </source>
</evidence>
<evidence type="ECO:0000256" key="3">
    <source>
        <dbReference type="ARBA" id="ARBA00023125"/>
    </source>
</evidence>
<feature type="compositionally biased region" description="Gly residues" evidence="6">
    <location>
        <begin position="160"/>
        <end position="172"/>
    </location>
</feature>
<dbReference type="GO" id="GO:0003677">
    <property type="term" value="F:DNA binding"/>
    <property type="evidence" value="ECO:0007669"/>
    <property type="project" value="UniProtKB-KW"/>
</dbReference>
<dbReference type="InterPro" id="IPR016177">
    <property type="entry name" value="DNA-bd_dom_sf"/>
</dbReference>
<feature type="region of interest" description="Disordered" evidence="6">
    <location>
        <begin position="138"/>
        <end position="174"/>
    </location>
</feature>
<dbReference type="OrthoDB" id="207175at2759"/>
<evidence type="ECO:0000256" key="2">
    <source>
        <dbReference type="ARBA" id="ARBA00023015"/>
    </source>
</evidence>
<evidence type="ECO:0000256" key="1">
    <source>
        <dbReference type="ARBA" id="ARBA00004123"/>
    </source>
</evidence>
<evidence type="ECO:0000256" key="5">
    <source>
        <dbReference type="ARBA" id="ARBA00023242"/>
    </source>
</evidence>
<keyword evidence="3" id="KW-0238">DNA-binding</keyword>
<accession>A0A9P0ZLS5</accession>
<keyword evidence="9" id="KW-1185">Reference proteome</keyword>
<keyword evidence="2" id="KW-0805">Transcription regulation</keyword>
<dbReference type="SUPFAM" id="SSF54171">
    <property type="entry name" value="DNA-binding domain"/>
    <property type="match status" value="1"/>
</dbReference>
<dbReference type="AlphaFoldDB" id="A0A9P0ZLS5"/>
<organism evidence="8 9">
    <name type="scientific">Cuscuta europaea</name>
    <name type="common">European dodder</name>
    <dbReference type="NCBI Taxonomy" id="41803"/>
    <lineage>
        <taxon>Eukaryota</taxon>
        <taxon>Viridiplantae</taxon>
        <taxon>Streptophyta</taxon>
        <taxon>Embryophyta</taxon>
        <taxon>Tracheophyta</taxon>
        <taxon>Spermatophyta</taxon>
        <taxon>Magnoliopsida</taxon>
        <taxon>eudicotyledons</taxon>
        <taxon>Gunneridae</taxon>
        <taxon>Pentapetalae</taxon>
        <taxon>asterids</taxon>
        <taxon>lamiids</taxon>
        <taxon>Solanales</taxon>
        <taxon>Convolvulaceae</taxon>
        <taxon>Cuscuteae</taxon>
        <taxon>Cuscuta</taxon>
        <taxon>Cuscuta subgen. Cuscuta</taxon>
    </lineage>
</organism>
<evidence type="ECO:0000313" key="8">
    <source>
        <dbReference type="EMBL" id="CAH9106238.1"/>
    </source>
</evidence>
<protein>
    <recommendedName>
        <fullName evidence="7">AP2/ERF domain-containing protein</fullName>
    </recommendedName>
</protein>
<keyword evidence="5" id="KW-0539">Nucleus</keyword>
<gene>
    <name evidence="8" type="ORF">CEURO_LOCUS17268</name>
</gene>
<feature type="domain" description="AP2/ERF" evidence="7">
    <location>
        <begin position="59"/>
        <end position="118"/>
    </location>
</feature>
<name>A0A9P0ZLS5_CUSEU</name>
<dbReference type="Pfam" id="PF00847">
    <property type="entry name" value="AP2"/>
    <property type="match status" value="1"/>
</dbReference>
<sequence>MAAQSYDLAALKYWGPSAKTNFPVSIYEKEIEEMKAMSIEEFIASLRRKSCEFLRRTSRYRGVTRDQHQEGCWQARIGSVSQERNIYLGTFETEEEAAEAYDIAAIKLRGRSAITNFELSRYDIGRIMASTLPIPSLKRQKASNIEPADQQQQQKSWAESGGGGQSSSGGGHVLNVGMFERQPLGVYQSVPGDYELPPLPPSYLSHPAQPNGYSVNSMDSSHGNVGFQETLPCGASSNCDIGGGTINDINNFEMFRLPGIQESVPGDDELEALPPSYQYNYNPVFYPVESMANSFLGLDAYDEITGFQETLPPASSSQDGGGFGIHSFEMFQLPGVPNAAGFAEWPGNKKLRPE</sequence>
<dbReference type="Gene3D" id="3.30.730.10">
    <property type="entry name" value="AP2/ERF domain"/>
    <property type="match status" value="2"/>
</dbReference>
<dbReference type="PANTHER" id="PTHR32467">
    <property type="entry name" value="AP2-LIKE ETHYLENE-RESPONSIVE TRANSCRIPTION FACTOR"/>
    <property type="match status" value="1"/>
</dbReference>
<comment type="subcellular location">
    <subcellularLocation>
        <location evidence="1">Nucleus</location>
    </subcellularLocation>
</comment>
<dbReference type="EMBL" id="CAMAPE010000048">
    <property type="protein sequence ID" value="CAH9106238.1"/>
    <property type="molecule type" value="Genomic_DNA"/>
</dbReference>
<dbReference type="InterPro" id="IPR036955">
    <property type="entry name" value="AP2/ERF_dom_sf"/>
</dbReference>
<dbReference type="PROSITE" id="PS51032">
    <property type="entry name" value="AP2_ERF"/>
    <property type="match status" value="1"/>
</dbReference>
<dbReference type="Proteomes" id="UP001152484">
    <property type="component" value="Unassembled WGS sequence"/>
</dbReference>
<dbReference type="SMART" id="SM00380">
    <property type="entry name" value="AP2"/>
    <property type="match status" value="1"/>
</dbReference>
<evidence type="ECO:0000313" key="9">
    <source>
        <dbReference type="Proteomes" id="UP001152484"/>
    </source>
</evidence>
<dbReference type="GO" id="GO:0003700">
    <property type="term" value="F:DNA-binding transcription factor activity"/>
    <property type="evidence" value="ECO:0007669"/>
    <property type="project" value="InterPro"/>
</dbReference>
<dbReference type="InterPro" id="IPR001471">
    <property type="entry name" value="AP2/ERF_dom"/>
</dbReference>
<reference evidence="8" key="1">
    <citation type="submission" date="2022-07" db="EMBL/GenBank/DDBJ databases">
        <authorList>
            <person name="Macas J."/>
            <person name="Novak P."/>
            <person name="Neumann P."/>
        </authorList>
    </citation>
    <scope>NUCLEOTIDE SEQUENCE</scope>
</reference>
<comment type="caution">
    <text evidence="8">The sequence shown here is derived from an EMBL/GenBank/DDBJ whole genome shotgun (WGS) entry which is preliminary data.</text>
</comment>
<dbReference type="GO" id="GO:0005634">
    <property type="term" value="C:nucleus"/>
    <property type="evidence" value="ECO:0007669"/>
    <property type="project" value="UniProtKB-SubCell"/>
</dbReference>
<evidence type="ECO:0000259" key="7">
    <source>
        <dbReference type="PROSITE" id="PS51032"/>
    </source>
</evidence>
<proteinExistence type="predicted"/>
<evidence type="ECO:0000256" key="4">
    <source>
        <dbReference type="ARBA" id="ARBA00023163"/>
    </source>
</evidence>
<keyword evidence="4" id="KW-0804">Transcription</keyword>
<dbReference type="PANTHER" id="PTHR32467:SF101">
    <property type="entry name" value="AP2-LIKE ETHYLENE-RESPONSIVE TRANSCRIPTION FACTOR AIL6"/>
    <property type="match status" value="1"/>
</dbReference>